<evidence type="ECO:0000256" key="3">
    <source>
        <dbReference type="ARBA" id="ARBA00022801"/>
    </source>
</evidence>
<keyword evidence="7" id="KW-1185">Reference proteome</keyword>
<dbReference type="PANTHER" id="PTHR30417:SF1">
    <property type="entry name" value="N-ACETYLMURAMOYL-L-ALANINE AMIDASE AMID"/>
    <property type="match status" value="1"/>
</dbReference>
<dbReference type="Proteomes" id="UP001556220">
    <property type="component" value="Unassembled WGS sequence"/>
</dbReference>
<sequence length="185" mass="20759">MPPLAIHDQPLPYVAKLPERPTDAVTLVVIHCTELPDLATAREYGEKVLYDSGAGNSGHYYIDRDGAVYRYVPGTRVAHHVRGHNAESIGIELVNTGRFPHWFDSRRQAMDEPYTSAQITALRELLTALQREFPNLRCIAGHEDLDTATVPASDDPARQVWRKRDPGPLFPWDAVVPDSGLQRLR</sequence>
<dbReference type="InterPro" id="IPR036505">
    <property type="entry name" value="Amidase/PGRP_sf"/>
</dbReference>
<name>A0ABV3QBX6_9GAMM</name>
<dbReference type="EMBL" id="JBFOHK010000001">
    <property type="protein sequence ID" value="MEW9571069.1"/>
    <property type="molecule type" value="Genomic_DNA"/>
</dbReference>
<accession>A0ABV3QBX6</accession>
<dbReference type="Gene3D" id="3.40.80.10">
    <property type="entry name" value="Peptidoglycan recognition protein-like"/>
    <property type="match status" value="1"/>
</dbReference>
<dbReference type="SMART" id="SM00644">
    <property type="entry name" value="Ami_2"/>
    <property type="match status" value="1"/>
</dbReference>
<evidence type="ECO:0000259" key="5">
    <source>
        <dbReference type="SMART" id="SM00644"/>
    </source>
</evidence>
<organism evidence="6 7">
    <name type="scientific">Rhodanobacter lycopersici</name>
    <dbReference type="NCBI Taxonomy" id="3162487"/>
    <lineage>
        <taxon>Bacteria</taxon>
        <taxon>Pseudomonadati</taxon>
        <taxon>Pseudomonadota</taxon>
        <taxon>Gammaproteobacteria</taxon>
        <taxon>Lysobacterales</taxon>
        <taxon>Rhodanobacteraceae</taxon>
        <taxon>Rhodanobacter</taxon>
    </lineage>
</organism>
<reference evidence="6 7" key="1">
    <citation type="submission" date="2024-06" db="EMBL/GenBank/DDBJ databases">
        <authorList>
            <person name="Woo H."/>
        </authorList>
    </citation>
    <scope>NUCLEOTIDE SEQUENCE [LARGE SCALE GENOMIC DNA]</scope>
    <source>
        <strain evidence="6 7">Si-c</strain>
    </source>
</reference>
<comment type="catalytic activity">
    <reaction evidence="1">
        <text>Hydrolyzes the link between N-acetylmuramoyl residues and L-amino acid residues in certain cell-wall glycopeptides.</text>
        <dbReference type="EC" id="3.5.1.28"/>
    </reaction>
</comment>
<comment type="caution">
    <text evidence="6">The sequence shown here is derived from an EMBL/GenBank/DDBJ whole genome shotgun (WGS) entry which is preliminary data.</text>
</comment>
<gene>
    <name evidence="6" type="ORF">ABQJ54_04850</name>
</gene>
<dbReference type="GO" id="GO:0008745">
    <property type="term" value="F:N-acetylmuramoyl-L-alanine amidase activity"/>
    <property type="evidence" value="ECO:0007669"/>
    <property type="project" value="UniProtKB-EC"/>
</dbReference>
<evidence type="ECO:0000256" key="2">
    <source>
        <dbReference type="ARBA" id="ARBA00011901"/>
    </source>
</evidence>
<dbReference type="PANTHER" id="PTHR30417">
    <property type="entry name" value="N-ACETYLMURAMOYL-L-ALANINE AMIDASE AMID"/>
    <property type="match status" value="1"/>
</dbReference>
<dbReference type="InterPro" id="IPR051206">
    <property type="entry name" value="NAMLAA_amidase_2"/>
</dbReference>
<keyword evidence="4" id="KW-0961">Cell wall biogenesis/degradation</keyword>
<evidence type="ECO:0000256" key="4">
    <source>
        <dbReference type="ARBA" id="ARBA00023316"/>
    </source>
</evidence>
<dbReference type="EC" id="3.5.1.28" evidence="2"/>
<keyword evidence="3 6" id="KW-0378">Hydrolase</keyword>
<protein>
    <recommendedName>
        <fullName evidence="2">N-acetylmuramoyl-L-alanine amidase</fullName>
        <ecNumber evidence="2">3.5.1.28</ecNumber>
    </recommendedName>
</protein>
<dbReference type="CDD" id="cd06583">
    <property type="entry name" value="PGRP"/>
    <property type="match status" value="1"/>
</dbReference>
<proteinExistence type="predicted"/>
<evidence type="ECO:0000313" key="7">
    <source>
        <dbReference type="Proteomes" id="UP001556220"/>
    </source>
</evidence>
<dbReference type="Pfam" id="PF01510">
    <property type="entry name" value="Amidase_2"/>
    <property type="match status" value="1"/>
</dbReference>
<dbReference type="RefSeq" id="WP_367853132.1">
    <property type="nucleotide sequence ID" value="NZ_JBFOHK010000001.1"/>
</dbReference>
<evidence type="ECO:0000256" key="1">
    <source>
        <dbReference type="ARBA" id="ARBA00001561"/>
    </source>
</evidence>
<dbReference type="SUPFAM" id="SSF55846">
    <property type="entry name" value="N-acetylmuramoyl-L-alanine amidase-like"/>
    <property type="match status" value="1"/>
</dbReference>
<dbReference type="InterPro" id="IPR002502">
    <property type="entry name" value="Amidase_domain"/>
</dbReference>
<feature type="domain" description="N-acetylmuramoyl-L-alanine amidase" evidence="5">
    <location>
        <begin position="15"/>
        <end position="157"/>
    </location>
</feature>
<evidence type="ECO:0000313" key="6">
    <source>
        <dbReference type="EMBL" id="MEW9571069.1"/>
    </source>
</evidence>